<feature type="transmembrane region" description="Helical" evidence="6">
    <location>
        <begin position="308"/>
        <end position="330"/>
    </location>
</feature>
<dbReference type="PANTHER" id="PTHR43124:SF3">
    <property type="entry name" value="CHLORAMPHENICOL EFFLUX PUMP RV0191"/>
    <property type="match status" value="1"/>
</dbReference>
<dbReference type="CDD" id="cd17324">
    <property type="entry name" value="MFS_NepI_like"/>
    <property type="match status" value="1"/>
</dbReference>
<evidence type="ECO:0000313" key="8">
    <source>
        <dbReference type="EMBL" id="QUF04521.1"/>
    </source>
</evidence>
<evidence type="ECO:0000256" key="5">
    <source>
        <dbReference type="ARBA" id="ARBA00023136"/>
    </source>
</evidence>
<comment type="subcellular location">
    <subcellularLocation>
        <location evidence="1">Cell membrane</location>
        <topology evidence="1">Multi-pass membrane protein</topology>
    </subcellularLocation>
</comment>
<dbReference type="InterPro" id="IPR020846">
    <property type="entry name" value="MFS_dom"/>
</dbReference>
<feature type="transmembrane region" description="Helical" evidence="6">
    <location>
        <begin position="373"/>
        <end position="392"/>
    </location>
</feature>
<evidence type="ECO:0000256" key="2">
    <source>
        <dbReference type="ARBA" id="ARBA00022475"/>
    </source>
</evidence>
<evidence type="ECO:0000259" key="7">
    <source>
        <dbReference type="PROSITE" id="PS50850"/>
    </source>
</evidence>
<evidence type="ECO:0000313" key="9">
    <source>
        <dbReference type="Proteomes" id="UP000677152"/>
    </source>
</evidence>
<keyword evidence="5 6" id="KW-0472">Membrane</keyword>
<feature type="domain" description="Major facilitator superfamily (MFS) profile" evidence="7">
    <location>
        <begin position="22"/>
        <end position="396"/>
    </location>
</feature>
<feature type="transmembrane region" description="Helical" evidence="6">
    <location>
        <begin position="220"/>
        <end position="241"/>
    </location>
</feature>
<evidence type="ECO:0000256" key="3">
    <source>
        <dbReference type="ARBA" id="ARBA00022692"/>
    </source>
</evidence>
<dbReference type="InterPro" id="IPR011701">
    <property type="entry name" value="MFS"/>
</dbReference>
<dbReference type="InterPro" id="IPR036259">
    <property type="entry name" value="MFS_trans_sf"/>
</dbReference>
<gene>
    <name evidence="8" type="ORF">KCV87_35405</name>
</gene>
<dbReference type="Proteomes" id="UP000677152">
    <property type="component" value="Chromosome"/>
</dbReference>
<feature type="transmembrane region" description="Helical" evidence="6">
    <location>
        <begin position="178"/>
        <end position="199"/>
    </location>
</feature>
<feature type="transmembrane region" description="Helical" evidence="6">
    <location>
        <begin position="150"/>
        <end position="172"/>
    </location>
</feature>
<dbReference type="AlphaFoldDB" id="A0AA45L721"/>
<proteinExistence type="predicted"/>
<keyword evidence="4 6" id="KW-1133">Transmembrane helix</keyword>
<dbReference type="EMBL" id="CP073249">
    <property type="protein sequence ID" value="QUF04521.1"/>
    <property type="molecule type" value="Genomic_DNA"/>
</dbReference>
<feature type="transmembrane region" description="Helical" evidence="6">
    <location>
        <begin position="21"/>
        <end position="47"/>
    </location>
</feature>
<feature type="transmembrane region" description="Helical" evidence="6">
    <location>
        <begin position="87"/>
        <end position="106"/>
    </location>
</feature>
<dbReference type="GO" id="GO:0005886">
    <property type="term" value="C:plasma membrane"/>
    <property type="evidence" value="ECO:0007669"/>
    <property type="project" value="UniProtKB-SubCell"/>
</dbReference>
<keyword evidence="3 6" id="KW-0812">Transmembrane</keyword>
<feature type="transmembrane region" description="Helical" evidence="6">
    <location>
        <begin position="253"/>
        <end position="273"/>
    </location>
</feature>
<dbReference type="SUPFAM" id="SSF103473">
    <property type="entry name" value="MFS general substrate transporter"/>
    <property type="match status" value="1"/>
</dbReference>
<feature type="transmembrane region" description="Helical" evidence="6">
    <location>
        <begin position="342"/>
        <end position="367"/>
    </location>
</feature>
<keyword evidence="2" id="KW-1003">Cell membrane</keyword>
<feature type="transmembrane region" description="Helical" evidence="6">
    <location>
        <begin position="112"/>
        <end position="138"/>
    </location>
</feature>
<dbReference type="Pfam" id="PF07690">
    <property type="entry name" value="MFS_1"/>
    <property type="match status" value="1"/>
</dbReference>
<feature type="transmembrane region" description="Helical" evidence="6">
    <location>
        <begin position="53"/>
        <end position="75"/>
    </location>
</feature>
<dbReference type="PROSITE" id="PS50850">
    <property type="entry name" value="MFS"/>
    <property type="match status" value="1"/>
</dbReference>
<evidence type="ECO:0000256" key="4">
    <source>
        <dbReference type="ARBA" id="ARBA00022989"/>
    </source>
</evidence>
<dbReference type="GO" id="GO:0022857">
    <property type="term" value="F:transmembrane transporter activity"/>
    <property type="evidence" value="ECO:0007669"/>
    <property type="project" value="InterPro"/>
</dbReference>
<evidence type="ECO:0000256" key="6">
    <source>
        <dbReference type="SAM" id="Phobius"/>
    </source>
</evidence>
<dbReference type="InterPro" id="IPR050189">
    <property type="entry name" value="MFS_Efflux_Transporters"/>
</dbReference>
<evidence type="ECO:0000256" key="1">
    <source>
        <dbReference type="ARBA" id="ARBA00004651"/>
    </source>
</evidence>
<name>A0AA45L721_9PSEU</name>
<dbReference type="Gene3D" id="1.20.1250.20">
    <property type="entry name" value="MFS general substrate transporter like domains"/>
    <property type="match status" value="2"/>
</dbReference>
<protein>
    <submittedName>
        <fullName evidence="8">MFS transporter</fullName>
    </submittedName>
</protein>
<accession>A0AA45L721</accession>
<reference evidence="8" key="1">
    <citation type="submission" date="2021-04" db="EMBL/GenBank/DDBJ databases">
        <title>Genomic sequence of Actinosynnema pretiosum subsp. pretiosum ATCC 31280 (C-14919).</title>
        <authorList>
            <person name="Bai L."/>
            <person name="Wang X."/>
            <person name="Xiao Y."/>
        </authorList>
    </citation>
    <scope>NUCLEOTIDE SEQUENCE</scope>
    <source>
        <strain evidence="8">ATCC 31280</strain>
    </source>
</reference>
<sequence>MSAQDTSAGARDQVVDGRSKLLLSALFVAAFVLGTAELLMVGVIGLIADDLDVSIPAAGGLVTAYALGLAIGGPLLTALTIRFDKRVTLIGALAAFAVVNTTPVLLGQFAPFLAARVVTGSLHGLFVAVSFVAAVAVVPPERAGRAIATVFSGFAVSAALGAPLGTLVGQWLGWRDSFLAISLLSLVACAALVALVPPLPAERGGGGAGDQARYAFAPRVLVVLFLGFLLFASSYGALTYLTPFLERVTGVSGALLSVFLLCYGAAAAVGSVAGGRFADSGAARAMLLGGVGTALALLVLYLGGASPVLVALGLVAWGLFAQGAVPAYQYRVLELAGPGSQLASALPASAANVGIAVGSAVCGLAIAGDPSGALLTGLAIGVVALPVAWFALRLRPPVVAGPGEGAGESAGKGVPAE</sequence>
<dbReference type="PANTHER" id="PTHR43124">
    <property type="entry name" value="PURINE EFFLUX PUMP PBUE"/>
    <property type="match status" value="1"/>
</dbReference>
<organism evidence="8 9">
    <name type="scientific">Actinosynnema pretiosum subsp. pretiosum</name>
    <dbReference type="NCBI Taxonomy" id="103721"/>
    <lineage>
        <taxon>Bacteria</taxon>
        <taxon>Bacillati</taxon>
        <taxon>Actinomycetota</taxon>
        <taxon>Actinomycetes</taxon>
        <taxon>Pseudonocardiales</taxon>
        <taxon>Pseudonocardiaceae</taxon>
        <taxon>Actinosynnema</taxon>
    </lineage>
</organism>